<sequence length="241" mass="26768">MKRLIRDIPIPLTRNDSLDSIDFEAGAALLIDKPKGITSFGVVQRVRSLIGIRKVGHTGTLDPLATGLLILLTGKATRSQNHFMSLDKEYLATILLGMMTDTWDMDGKIVAEAPVPSTTKDRLIQLINERFVGTFKQMPPAFSSIKQNGVPSYKRARKGQQVKLDPRQVTLHNFSIEEWSPEEFTIRLDCSSGFYVRSLAHDIGEAIGCGGTLKSLIRKRIDTYQVDDALTLGELAAKIKR</sequence>
<protein>
    <recommendedName>
        <fullName evidence="5">tRNA pseudouridine synthase B</fullName>
        <ecNumber evidence="5">5.4.99.25</ecNumber>
    </recommendedName>
    <alternativeName>
        <fullName evidence="5">tRNA pseudouridine(55) synthase</fullName>
        <shortName evidence="5">Psi55 synthase</shortName>
    </alternativeName>
    <alternativeName>
        <fullName evidence="5">tRNA pseudouridylate synthase</fullName>
    </alternativeName>
    <alternativeName>
        <fullName evidence="5">tRNA-uridine isomerase</fullName>
    </alternativeName>
</protein>
<evidence type="ECO:0000259" key="6">
    <source>
        <dbReference type="Pfam" id="PF01509"/>
    </source>
</evidence>
<evidence type="ECO:0000256" key="4">
    <source>
        <dbReference type="ARBA" id="ARBA00023235"/>
    </source>
</evidence>
<dbReference type="GO" id="GO:0003723">
    <property type="term" value="F:RNA binding"/>
    <property type="evidence" value="ECO:0007669"/>
    <property type="project" value="InterPro"/>
</dbReference>
<evidence type="ECO:0000259" key="7">
    <source>
        <dbReference type="Pfam" id="PF16198"/>
    </source>
</evidence>
<gene>
    <name evidence="5 8" type="primary">truB</name>
    <name evidence="8" type="ORF">CEE37_03775</name>
</gene>
<comment type="caution">
    <text evidence="8">The sequence shown here is derived from an EMBL/GenBank/DDBJ whole genome shotgun (WGS) entry which is preliminary data.</text>
</comment>
<dbReference type="SUPFAM" id="SSF55120">
    <property type="entry name" value="Pseudouridine synthase"/>
    <property type="match status" value="1"/>
</dbReference>
<dbReference type="NCBIfam" id="TIGR00431">
    <property type="entry name" value="TruB"/>
    <property type="match status" value="1"/>
</dbReference>
<evidence type="ECO:0000313" key="8">
    <source>
        <dbReference type="EMBL" id="TKJ41695.1"/>
    </source>
</evidence>
<dbReference type="InterPro" id="IPR020103">
    <property type="entry name" value="PsdUridine_synth_cat_dom_sf"/>
</dbReference>
<evidence type="ECO:0000313" key="9">
    <source>
        <dbReference type="Proteomes" id="UP000319619"/>
    </source>
</evidence>
<comment type="similarity">
    <text evidence="2 5">Belongs to the pseudouridine synthase TruB family. Type 1 subfamily.</text>
</comment>
<dbReference type="InterPro" id="IPR002501">
    <property type="entry name" value="PsdUridine_synth_N"/>
</dbReference>
<dbReference type="GO" id="GO:0160148">
    <property type="term" value="F:tRNA pseudouridine(55) synthase activity"/>
    <property type="evidence" value="ECO:0007669"/>
    <property type="project" value="UniProtKB-EC"/>
</dbReference>
<accession>A0A532V3D4</accession>
<dbReference type="GO" id="GO:0031119">
    <property type="term" value="P:tRNA pseudouridine synthesis"/>
    <property type="evidence" value="ECO:0007669"/>
    <property type="project" value="UniProtKB-UniRule"/>
</dbReference>
<feature type="domain" description="Pseudouridine synthase II N-terminal" evidence="6">
    <location>
        <begin position="47"/>
        <end position="196"/>
    </location>
</feature>
<dbReference type="Gene3D" id="3.30.2350.10">
    <property type="entry name" value="Pseudouridine synthase"/>
    <property type="match status" value="1"/>
</dbReference>
<feature type="active site" description="Nucleophile" evidence="5">
    <location>
        <position position="62"/>
    </location>
</feature>
<evidence type="ECO:0000256" key="2">
    <source>
        <dbReference type="ARBA" id="ARBA00005642"/>
    </source>
</evidence>
<reference evidence="8 9" key="1">
    <citation type="submission" date="2017-06" db="EMBL/GenBank/DDBJ databases">
        <title>Novel microbial phyla capable of carbon fixation and sulfur reduction in deep-sea sediments.</title>
        <authorList>
            <person name="Huang J."/>
            <person name="Baker B."/>
            <person name="Wang Y."/>
        </authorList>
    </citation>
    <scope>NUCLEOTIDE SEQUENCE [LARGE SCALE GENOMIC DNA]</scope>
    <source>
        <strain evidence="8">B3_LCP</strain>
    </source>
</reference>
<dbReference type="EC" id="5.4.99.25" evidence="5"/>
<evidence type="ECO:0000256" key="1">
    <source>
        <dbReference type="ARBA" id="ARBA00000385"/>
    </source>
</evidence>
<dbReference type="CDD" id="cd02573">
    <property type="entry name" value="PseudoU_synth_EcTruB"/>
    <property type="match status" value="1"/>
</dbReference>
<dbReference type="Pfam" id="PF01509">
    <property type="entry name" value="TruB_N"/>
    <property type="match status" value="1"/>
</dbReference>
<dbReference type="InterPro" id="IPR014780">
    <property type="entry name" value="tRNA_psdUridine_synth_TruB"/>
</dbReference>
<dbReference type="InterPro" id="IPR032819">
    <property type="entry name" value="TruB_C"/>
</dbReference>
<name>A0A532V3D4_UNCL8</name>
<dbReference type="HAMAP" id="MF_01080">
    <property type="entry name" value="TruB_bact"/>
    <property type="match status" value="1"/>
</dbReference>
<dbReference type="EMBL" id="NJBN01000002">
    <property type="protein sequence ID" value="TKJ41695.1"/>
    <property type="molecule type" value="Genomic_DNA"/>
</dbReference>
<evidence type="ECO:0000256" key="3">
    <source>
        <dbReference type="ARBA" id="ARBA00022694"/>
    </source>
</evidence>
<feature type="domain" description="tRNA pseudouridylate synthase B C-terminal" evidence="7">
    <location>
        <begin position="197"/>
        <end position="237"/>
    </location>
</feature>
<dbReference type="Pfam" id="PF16198">
    <property type="entry name" value="TruB_C_2"/>
    <property type="match status" value="1"/>
</dbReference>
<dbReference type="Proteomes" id="UP000319619">
    <property type="component" value="Unassembled WGS sequence"/>
</dbReference>
<proteinExistence type="inferred from homology"/>
<dbReference type="GO" id="GO:1990481">
    <property type="term" value="P:mRNA pseudouridine synthesis"/>
    <property type="evidence" value="ECO:0007669"/>
    <property type="project" value="TreeGrafter"/>
</dbReference>
<evidence type="ECO:0000256" key="5">
    <source>
        <dbReference type="HAMAP-Rule" id="MF_01080"/>
    </source>
</evidence>
<organism evidence="8 9">
    <name type="scientific">candidate division LCP-89 bacterium B3_LCP</name>
    <dbReference type="NCBI Taxonomy" id="2012998"/>
    <lineage>
        <taxon>Bacteria</taxon>
        <taxon>Pseudomonadati</taxon>
        <taxon>Bacteria division LCP-89</taxon>
    </lineage>
</organism>
<keyword evidence="4 5" id="KW-0413">Isomerase</keyword>
<keyword evidence="3 5" id="KW-0819">tRNA processing</keyword>
<comment type="function">
    <text evidence="5">Responsible for synthesis of pseudouridine from uracil-55 in the psi GC loop of transfer RNAs.</text>
</comment>
<comment type="catalytic activity">
    <reaction evidence="1 5">
        <text>uridine(55) in tRNA = pseudouridine(55) in tRNA</text>
        <dbReference type="Rhea" id="RHEA:42532"/>
        <dbReference type="Rhea" id="RHEA-COMP:10101"/>
        <dbReference type="Rhea" id="RHEA-COMP:10102"/>
        <dbReference type="ChEBI" id="CHEBI:65314"/>
        <dbReference type="ChEBI" id="CHEBI:65315"/>
        <dbReference type="EC" id="5.4.99.25"/>
    </reaction>
</comment>
<dbReference type="AlphaFoldDB" id="A0A532V3D4"/>
<dbReference type="PANTHER" id="PTHR13767">
    <property type="entry name" value="TRNA-PSEUDOURIDINE SYNTHASE"/>
    <property type="match status" value="1"/>
</dbReference>
<dbReference type="PANTHER" id="PTHR13767:SF2">
    <property type="entry name" value="PSEUDOURIDYLATE SYNTHASE TRUB1"/>
    <property type="match status" value="1"/>
</dbReference>